<dbReference type="PROSITE" id="PS50082">
    <property type="entry name" value="WD_REPEATS_2"/>
    <property type="match status" value="1"/>
</dbReference>
<organism evidence="4 5">
    <name type="scientific">Pelatocladus maniniholoensis HA4357-MV3</name>
    <dbReference type="NCBI Taxonomy" id="1117104"/>
    <lineage>
        <taxon>Bacteria</taxon>
        <taxon>Bacillati</taxon>
        <taxon>Cyanobacteriota</taxon>
        <taxon>Cyanophyceae</taxon>
        <taxon>Nostocales</taxon>
        <taxon>Nostocaceae</taxon>
        <taxon>Pelatocladus</taxon>
    </lineage>
</organism>
<dbReference type="Gene3D" id="2.130.10.10">
    <property type="entry name" value="YVTN repeat-like/Quinoprotein amine dehydrogenase"/>
    <property type="match status" value="1"/>
</dbReference>
<reference evidence="4" key="1">
    <citation type="submission" date="2021-05" db="EMBL/GenBank/DDBJ databases">
        <authorList>
            <person name="Pietrasiak N."/>
            <person name="Ward R."/>
            <person name="Stajich J.E."/>
            <person name="Kurbessoian T."/>
        </authorList>
    </citation>
    <scope>NUCLEOTIDE SEQUENCE</scope>
    <source>
        <strain evidence="4">HA4357-MV3</strain>
    </source>
</reference>
<accession>A0A9E3LS33</accession>
<keyword evidence="1 3" id="KW-0853">WD repeat</keyword>
<evidence type="ECO:0000256" key="2">
    <source>
        <dbReference type="ARBA" id="ARBA00022737"/>
    </source>
</evidence>
<evidence type="ECO:0000313" key="4">
    <source>
        <dbReference type="EMBL" id="MBW4431083.1"/>
    </source>
</evidence>
<protein>
    <submittedName>
        <fullName evidence="4">Uncharacterized protein</fullName>
    </submittedName>
</protein>
<dbReference type="Proteomes" id="UP000813215">
    <property type="component" value="Unassembled WGS sequence"/>
</dbReference>
<dbReference type="PANTHER" id="PTHR19879">
    <property type="entry name" value="TRANSCRIPTION INITIATION FACTOR TFIID"/>
    <property type="match status" value="1"/>
</dbReference>
<dbReference type="InterPro" id="IPR001680">
    <property type="entry name" value="WD40_rpt"/>
</dbReference>
<reference evidence="4" key="2">
    <citation type="journal article" date="2022" name="Microbiol. Resour. Announc.">
        <title>Metagenome Sequencing to Explore Phylogenomics of Terrestrial Cyanobacteria.</title>
        <authorList>
            <person name="Ward R.D."/>
            <person name="Stajich J.E."/>
            <person name="Johansen J.R."/>
            <person name="Huntemann M."/>
            <person name="Clum A."/>
            <person name="Foster B."/>
            <person name="Foster B."/>
            <person name="Roux S."/>
            <person name="Palaniappan K."/>
            <person name="Varghese N."/>
            <person name="Mukherjee S."/>
            <person name="Reddy T.B.K."/>
            <person name="Daum C."/>
            <person name="Copeland A."/>
            <person name="Chen I.A."/>
            <person name="Ivanova N.N."/>
            <person name="Kyrpides N.C."/>
            <person name="Shapiro N."/>
            <person name="Eloe-Fadrosh E.A."/>
            <person name="Pietrasiak N."/>
        </authorList>
    </citation>
    <scope>NUCLEOTIDE SEQUENCE</scope>
    <source>
        <strain evidence="4">HA4357-MV3</strain>
    </source>
</reference>
<dbReference type="EMBL" id="JAHHHW010000049">
    <property type="protein sequence ID" value="MBW4431083.1"/>
    <property type="molecule type" value="Genomic_DNA"/>
</dbReference>
<dbReference type="Pfam" id="PF00400">
    <property type="entry name" value="WD40"/>
    <property type="match status" value="1"/>
</dbReference>
<evidence type="ECO:0000256" key="3">
    <source>
        <dbReference type="PROSITE-ProRule" id="PRU00221"/>
    </source>
</evidence>
<dbReference type="SMART" id="SM00320">
    <property type="entry name" value="WD40"/>
    <property type="match status" value="1"/>
</dbReference>
<sequence>MLHGHTGKVWSVSFSPDGLVLASGSQDETIKFWDVSKGYCIKTLRVDRLYEGMNITGATGLTPAQKATLKALGAVEL</sequence>
<comment type="caution">
    <text evidence="4">The sequence shown here is derived from an EMBL/GenBank/DDBJ whole genome shotgun (WGS) entry which is preliminary data.</text>
</comment>
<gene>
    <name evidence="4" type="ORF">KME28_04940</name>
</gene>
<evidence type="ECO:0000256" key="1">
    <source>
        <dbReference type="ARBA" id="ARBA00022574"/>
    </source>
</evidence>
<dbReference type="PANTHER" id="PTHR19879:SF9">
    <property type="entry name" value="TRANSCRIPTION INITIATION FACTOR TFIID SUBUNIT 5"/>
    <property type="match status" value="1"/>
</dbReference>
<dbReference type="InterPro" id="IPR015943">
    <property type="entry name" value="WD40/YVTN_repeat-like_dom_sf"/>
</dbReference>
<dbReference type="PROSITE" id="PS00678">
    <property type="entry name" value="WD_REPEATS_1"/>
    <property type="match status" value="1"/>
</dbReference>
<dbReference type="SUPFAM" id="SSF50978">
    <property type="entry name" value="WD40 repeat-like"/>
    <property type="match status" value="1"/>
</dbReference>
<evidence type="ECO:0000313" key="5">
    <source>
        <dbReference type="Proteomes" id="UP000813215"/>
    </source>
</evidence>
<feature type="repeat" description="WD" evidence="3">
    <location>
        <begin position="2"/>
        <end position="43"/>
    </location>
</feature>
<proteinExistence type="predicted"/>
<name>A0A9E3LS33_9NOST</name>
<dbReference type="InterPro" id="IPR036322">
    <property type="entry name" value="WD40_repeat_dom_sf"/>
</dbReference>
<dbReference type="InterPro" id="IPR019775">
    <property type="entry name" value="WD40_repeat_CS"/>
</dbReference>
<keyword evidence="2" id="KW-0677">Repeat</keyword>
<dbReference type="PROSITE" id="PS50294">
    <property type="entry name" value="WD_REPEATS_REGION"/>
    <property type="match status" value="1"/>
</dbReference>
<dbReference type="AlphaFoldDB" id="A0A9E3LS33"/>